<feature type="compositionally biased region" description="Polar residues" evidence="1">
    <location>
        <begin position="1"/>
        <end position="14"/>
    </location>
</feature>
<reference evidence="3 4" key="1">
    <citation type="journal article" date="2016" name="Nat. Commun.">
        <title>Thousands of microbial genomes shed light on interconnected biogeochemical processes in an aquifer system.</title>
        <authorList>
            <person name="Anantharaman K."/>
            <person name="Brown C.T."/>
            <person name="Hug L.A."/>
            <person name="Sharon I."/>
            <person name="Castelle C.J."/>
            <person name="Probst A.J."/>
            <person name="Thomas B.C."/>
            <person name="Singh A."/>
            <person name="Wilkins M.J."/>
            <person name="Karaoz U."/>
            <person name="Brodie E.L."/>
            <person name="Williams K.H."/>
            <person name="Hubbard S.S."/>
            <person name="Banfield J.F."/>
        </authorList>
    </citation>
    <scope>NUCLEOTIDE SEQUENCE [LARGE SCALE GENOMIC DNA]</scope>
</reference>
<name>A0A1F5ZRV5_9BACT</name>
<sequence>MNNEQIPNQQVNSTPPAPPSIGEPPQKSHFMTFIFLFTLVIFLILGSIIVYNLMLSGRNSVTNNYSSPTIKAQVTQVPTSIPDEEKAAQDIDVGDIEKDLKDIDTDTSQL</sequence>
<evidence type="ECO:0000313" key="4">
    <source>
        <dbReference type="Proteomes" id="UP000177383"/>
    </source>
</evidence>
<feature type="region of interest" description="Disordered" evidence="1">
    <location>
        <begin position="1"/>
        <end position="24"/>
    </location>
</feature>
<gene>
    <name evidence="3" type="ORF">A2773_04645</name>
</gene>
<protein>
    <submittedName>
        <fullName evidence="3">Uncharacterized protein</fullName>
    </submittedName>
</protein>
<evidence type="ECO:0000256" key="2">
    <source>
        <dbReference type="SAM" id="Phobius"/>
    </source>
</evidence>
<evidence type="ECO:0000256" key="1">
    <source>
        <dbReference type="SAM" id="MobiDB-lite"/>
    </source>
</evidence>
<keyword evidence="2" id="KW-0472">Membrane</keyword>
<dbReference type="AlphaFoldDB" id="A0A1F5ZRV5"/>
<feature type="transmembrane region" description="Helical" evidence="2">
    <location>
        <begin position="30"/>
        <end position="54"/>
    </location>
</feature>
<organism evidence="3 4">
    <name type="scientific">Candidatus Gottesmanbacteria bacterium RIFCSPHIGHO2_01_FULL_39_10</name>
    <dbReference type="NCBI Taxonomy" id="1798375"/>
    <lineage>
        <taxon>Bacteria</taxon>
        <taxon>Candidatus Gottesmaniibacteriota</taxon>
    </lineage>
</organism>
<proteinExistence type="predicted"/>
<dbReference type="Proteomes" id="UP000177383">
    <property type="component" value="Unassembled WGS sequence"/>
</dbReference>
<keyword evidence="2" id="KW-1133">Transmembrane helix</keyword>
<keyword evidence="2" id="KW-0812">Transmembrane</keyword>
<dbReference type="STRING" id="1798375.A2773_04645"/>
<dbReference type="EMBL" id="MFJE01000005">
    <property type="protein sequence ID" value="OGG15151.1"/>
    <property type="molecule type" value="Genomic_DNA"/>
</dbReference>
<accession>A0A1F5ZRV5</accession>
<comment type="caution">
    <text evidence="3">The sequence shown here is derived from an EMBL/GenBank/DDBJ whole genome shotgun (WGS) entry which is preliminary data.</text>
</comment>
<evidence type="ECO:0000313" key="3">
    <source>
        <dbReference type="EMBL" id="OGG15151.1"/>
    </source>
</evidence>